<dbReference type="AlphaFoldDB" id="A0A382T3P5"/>
<accession>A0A382T3P5</accession>
<gene>
    <name evidence="1" type="ORF">METZ01_LOCUS369643</name>
</gene>
<sequence length="114" mass="12330">VVVEVLDVTYRLVDSRKTGADSIGQDPALCGKAYPSVVPLEEGTAEPSLQLPDRMTDRRLSDLQLVGRTGKTLVAGHDGEGIEALERGQITKIRAGSGSDLIHDSMRLLIIYKE</sequence>
<evidence type="ECO:0000313" key="1">
    <source>
        <dbReference type="EMBL" id="SVD16789.1"/>
    </source>
</evidence>
<name>A0A382T3P5_9ZZZZ</name>
<dbReference type="EMBL" id="UINC01133704">
    <property type="protein sequence ID" value="SVD16789.1"/>
    <property type="molecule type" value="Genomic_DNA"/>
</dbReference>
<organism evidence="1">
    <name type="scientific">marine metagenome</name>
    <dbReference type="NCBI Taxonomy" id="408172"/>
    <lineage>
        <taxon>unclassified sequences</taxon>
        <taxon>metagenomes</taxon>
        <taxon>ecological metagenomes</taxon>
    </lineage>
</organism>
<proteinExistence type="predicted"/>
<protein>
    <submittedName>
        <fullName evidence="1">Uncharacterized protein</fullName>
    </submittedName>
</protein>
<feature type="non-terminal residue" evidence="1">
    <location>
        <position position="1"/>
    </location>
</feature>
<reference evidence="1" key="1">
    <citation type="submission" date="2018-05" db="EMBL/GenBank/DDBJ databases">
        <authorList>
            <person name="Lanie J.A."/>
            <person name="Ng W.-L."/>
            <person name="Kazmierczak K.M."/>
            <person name="Andrzejewski T.M."/>
            <person name="Davidsen T.M."/>
            <person name="Wayne K.J."/>
            <person name="Tettelin H."/>
            <person name="Glass J.I."/>
            <person name="Rusch D."/>
            <person name="Podicherti R."/>
            <person name="Tsui H.-C.T."/>
            <person name="Winkler M.E."/>
        </authorList>
    </citation>
    <scope>NUCLEOTIDE SEQUENCE</scope>
</reference>